<keyword evidence="4" id="KW-1185">Reference proteome</keyword>
<dbReference type="InterPro" id="IPR009828">
    <property type="entry name" value="CYRIA/CYRIB_Rac1-bd"/>
</dbReference>
<comment type="similarity">
    <text evidence="1">Belongs to the CYFIP family.</text>
</comment>
<dbReference type="GO" id="GO:0030833">
    <property type="term" value="P:regulation of actin filament polymerization"/>
    <property type="evidence" value="ECO:0007669"/>
    <property type="project" value="InterPro"/>
</dbReference>
<feature type="region of interest" description="Disordered" evidence="2">
    <location>
        <begin position="573"/>
        <end position="595"/>
    </location>
</feature>
<feature type="domain" description="CYRIA/CYRIB Rac1 binding" evidence="3">
    <location>
        <begin position="103"/>
        <end position="274"/>
    </location>
</feature>
<evidence type="ECO:0000313" key="5">
    <source>
        <dbReference type="WBParaSite" id="ALUE_0000614601-mRNA-1"/>
    </source>
</evidence>
<dbReference type="GO" id="GO:0031267">
    <property type="term" value="F:small GTPase binding"/>
    <property type="evidence" value="ECO:0007669"/>
    <property type="project" value="InterPro"/>
</dbReference>
<dbReference type="WBParaSite" id="ALUE_0000614601-mRNA-1">
    <property type="protein sequence ID" value="ALUE_0000614601-mRNA-1"/>
    <property type="gene ID" value="ALUE_0000614601"/>
</dbReference>
<dbReference type="Pfam" id="PF07159">
    <property type="entry name" value="CYRIA-B_Rac1-bd"/>
    <property type="match status" value="1"/>
</dbReference>
<evidence type="ECO:0000259" key="3">
    <source>
        <dbReference type="Pfam" id="PF07159"/>
    </source>
</evidence>
<accession>A0A9J2P8X3</accession>
<dbReference type="Proteomes" id="UP000036681">
    <property type="component" value="Unplaced"/>
</dbReference>
<dbReference type="PRINTS" id="PR01698">
    <property type="entry name" value="CYTOFMRPINTP"/>
</dbReference>
<dbReference type="GO" id="GO:0005737">
    <property type="term" value="C:cytoplasm"/>
    <property type="evidence" value="ECO:0007669"/>
    <property type="project" value="UniProtKB-ARBA"/>
</dbReference>
<proteinExistence type="inferred from homology"/>
<organism evidence="4 5">
    <name type="scientific">Ascaris lumbricoides</name>
    <name type="common">Giant roundworm</name>
    <dbReference type="NCBI Taxonomy" id="6252"/>
    <lineage>
        <taxon>Eukaryota</taxon>
        <taxon>Metazoa</taxon>
        <taxon>Ecdysozoa</taxon>
        <taxon>Nematoda</taxon>
        <taxon>Chromadorea</taxon>
        <taxon>Rhabditida</taxon>
        <taxon>Spirurina</taxon>
        <taxon>Ascaridomorpha</taxon>
        <taxon>Ascaridoidea</taxon>
        <taxon>Ascarididae</taxon>
        <taxon>Ascaris</taxon>
    </lineage>
</organism>
<protein>
    <submittedName>
        <fullName evidence="5">CYRIA/CYRIB Rac1 binding domain-containing protein</fullName>
    </submittedName>
</protein>
<dbReference type="PANTHER" id="PTHR12195">
    <property type="entry name" value="CYTOPLASMIC FMR1-INTERACTING PROTEIN-RELATED"/>
    <property type="match status" value="1"/>
</dbReference>
<sequence length="1372" mass="156812">MANAGQRRKGRHRGVITLALSVMPSRDRVGVISGQRGRAFETAWQTNQERLEVGTKRELQLPEKLSLFDDQPRVESRSVPLTYRVCFDANLEHRNTYGTGTSKYVEEAARLVRFAKSNDQPNRVEVNEKVVEVLKPEIEKLHQFMRFTDRAISCFCDEVKILCHPEKRNDFVSEAYLLTLGKMLNMFADLDELKNVKASIKNDFSTFRRSAQLLQVMPDTEVMQEMHDMSMFLATQDKIKDTLKSELQAIEGYEELLADIVSVISLLFERCMYVTPAERHMFVKVDCHSCTRLLLDLQVLGLSLFLMDGESANVAKLDRCKRINIAKLDKIFQSLGVVPLFGDVQILPFSFVKRSPFFDPHKWPASITKGAVSSLNCPFKMKSCNFRLSGVGGRCNVDIVKKVVTVRECRVEYIACISRIISEATVRDRDGPYSDAENREIAQLVLRGIRLLCGWTSDVVETISWKLMHPTDHIVNPKCPSSAEEYERAIRYNLSPAEKTAFVEAQVQSVLMKIEGLLNIAIRPHIYAELQNFAQGTLNESVDKVVKNNNDIPADVIQTIREVCMNDCARQFDSRSSEPGNTGQQGHSKDGFVDDPSATQIYMVRTMTESLISEKDVTGRCSIRKELETKQLGRLLDFLQMSYYWPCLLSLSETLGECCELSLLWFREFYLEMTMGRRVQFPIDMSIPWILTDYILTSQDLALMECILYQLDLYNDAAGYSLKKFRKQFLYDEVEAEANLCLALFISKLSDSIFTHYKELASWYVILCYPEVALFVACFWTNDLYLVVRLWALLFGSRLVDVMQAFCNNAMFSHYLQLLDRSIDLNHLVSKRINIAILRSLNVAISKFEADELASIIGLKSAVDVNRLCHRLLREHLHSVSDFCDLLVEANHNETMSCDRITQHVHWQLTHSFIPNYCYNGSTHRFVKSKHPIRKLPQGEKPPPVSLQGVWKLKSLNPTFIKLHSICRGFIGMPHFRALAGLLGYRNIAFIVRELIKAARSLISGPIKSHVRSILTLIPNVCNEPQSDYDSPVSLIRSNLVESLHKFFPLHIGLPISPFFLLQELFVYFAALLEYYLEHLGNVGRYVELKRDMSEVLRELGNIIVLCMQLEQALAHEEAMDFAMAAPLTDIIPPTPANGIDEQGLKTDELKYPRIHVASLVEQFGSVQQVITVLEAESLIKNRLSWDLNIFKMLLRELKEVITSDAFWTGERSRDNVMRMEERVEIHRVWSALQFFFCQPTSATKEDTEHAADPLVEYVFLWAIFGDGLHWAGDTIIFLLGQQCRFEAFDFSNHLLRVQSADGKDASINGINLSKMVQRIRCFQLLNKEIFGILTTVMQVTSDSSKESVEENVYEFAPPIYQSNAREPLSHD</sequence>
<evidence type="ECO:0000256" key="1">
    <source>
        <dbReference type="ARBA" id="ARBA00025790"/>
    </source>
</evidence>
<dbReference type="PIRSF" id="PIRSF008153">
    <property type="entry name" value="FMR1_interacting"/>
    <property type="match status" value="1"/>
</dbReference>
<dbReference type="InterPro" id="IPR008081">
    <property type="entry name" value="Cytoplasmic_FMR1-int"/>
</dbReference>
<evidence type="ECO:0000256" key="2">
    <source>
        <dbReference type="SAM" id="MobiDB-lite"/>
    </source>
</evidence>
<reference evidence="5" key="1">
    <citation type="submission" date="2023-03" db="UniProtKB">
        <authorList>
            <consortium name="WormBaseParasite"/>
        </authorList>
    </citation>
    <scope>IDENTIFICATION</scope>
</reference>
<name>A0A9J2P8X3_ASCLU</name>
<evidence type="ECO:0000313" key="4">
    <source>
        <dbReference type="Proteomes" id="UP000036681"/>
    </source>
</evidence>
<feature type="compositionally biased region" description="Polar residues" evidence="2">
    <location>
        <begin position="577"/>
        <end position="586"/>
    </location>
</feature>
<dbReference type="Pfam" id="PF05994">
    <property type="entry name" value="FragX_IP"/>
    <property type="match status" value="2"/>
</dbReference>